<proteinExistence type="predicted"/>
<sequence>MGSEDGGAWFVRVIHNKVAVGVFACPESQLATLIDEAVEPAACEYKKLPIGGFIFRDEPVLHEASGEPHFPDAYLTESWDIMYADDGLWRRLNTPPFANDE</sequence>
<comment type="caution">
    <text evidence="1">The sequence shown here is derived from an EMBL/GenBank/DDBJ whole genome shotgun (WGS) entry which is preliminary data.</text>
</comment>
<evidence type="ECO:0000313" key="2">
    <source>
        <dbReference type="Proteomes" id="UP000555448"/>
    </source>
</evidence>
<name>A0A7W7KER2_9SPHN</name>
<accession>A0A7W7KER2</accession>
<organism evidence="1 2">
    <name type="scientific">Novosphingobium chloroacetimidivorans</name>
    <dbReference type="NCBI Taxonomy" id="1428314"/>
    <lineage>
        <taxon>Bacteria</taxon>
        <taxon>Pseudomonadati</taxon>
        <taxon>Pseudomonadota</taxon>
        <taxon>Alphaproteobacteria</taxon>
        <taxon>Sphingomonadales</taxon>
        <taxon>Sphingomonadaceae</taxon>
        <taxon>Novosphingobium</taxon>
    </lineage>
</organism>
<protein>
    <submittedName>
        <fullName evidence="1">Uncharacterized protein</fullName>
    </submittedName>
</protein>
<evidence type="ECO:0000313" key="1">
    <source>
        <dbReference type="EMBL" id="MBB4861076.1"/>
    </source>
</evidence>
<reference evidence="1 2" key="1">
    <citation type="submission" date="2020-08" db="EMBL/GenBank/DDBJ databases">
        <title>Functional genomics of gut bacteria from endangered species of beetles.</title>
        <authorList>
            <person name="Carlos-Shanley C."/>
        </authorList>
    </citation>
    <scope>NUCLEOTIDE SEQUENCE [LARGE SCALE GENOMIC DNA]</scope>
    <source>
        <strain evidence="1 2">S00245</strain>
    </source>
</reference>
<keyword evidence="2" id="KW-1185">Reference proteome</keyword>
<dbReference type="RefSeq" id="WP_184250787.1">
    <property type="nucleotide sequence ID" value="NZ_JACHLR010000053.1"/>
</dbReference>
<dbReference type="EMBL" id="JACHLR010000053">
    <property type="protein sequence ID" value="MBB4861076.1"/>
    <property type="molecule type" value="Genomic_DNA"/>
</dbReference>
<dbReference type="Proteomes" id="UP000555448">
    <property type="component" value="Unassembled WGS sequence"/>
</dbReference>
<dbReference type="AlphaFoldDB" id="A0A7W7KER2"/>
<gene>
    <name evidence="1" type="ORF">HNO88_004430</name>
</gene>